<accession>U6SKC8</accession>
<dbReference type="RefSeq" id="WP_022628983.1">
    <property type="nucleotide sequence ID" value="NZ_ATAE01000038.1"/>
</dbReference>
<dbReference type="Proteomes" id="UP000017170">
    <property type="component" value="Unassembled WGS sequence"/>
</dbReference>
<sequence length="59" mass="6936">MARKVQMNIGLSYHLLHITFPSIVLLLMREQLKTFTLQSTERVENGVFLQQKDDLSFQK</sequence>
<proteinExistence type="predicted"/>
<protein>
    <submittedName>
        <fullName evidence="1">Uncharacterized protein</fullName>
    </submittedName>
</protein>
<evidence type="ECO:0000313" key="2">
    <source>
        <dbReference type="Proteomes" id="UP000017170"/>
    </source>
</evidence>
<dbReference type="AlphaFoldDB" id="U6SKC8"/>
<dbReference type="PATRIC" id="fig|1188261.3.peg.2888"/>
<name>U6SKC8_9BACI</name>
<comment type="caution">
    <text evidence="1">The sequence shown here is derived from an EMBL/GenBank/DDBJ whole genome shotgun (WGS) entry which is preliminary data.</text>
</comment>
<keyword evidence="2" id="KW-1185">Reference proteome</keyword>
<dbReference type="EMBL" id="ATAE01000038">
    <property type="protein sequence ID" value="ERN52194.1"/>
    <property type="molecule type" value="Genomic_DNA"/>
</dbReference>
<organism evidence="1 2">
    <name type="scientific">Alkalihalophilus marmarensis DSM 21297</name>
    <dbReference type="NCBI Taxonomy" id="1188261"/>
    <lineage>
        <taxon>Bacteria</taxon>
        <taxon>Bacillati</taxon>
        <taxon>Bacillota</taxon>
        <taxon>Bacilli</taxon>
        <taxon>Bacillales</taxon>
        <taxon>Bacillaceae</taxon>
        <taxon>Alkalihalophilus</taxon>
    </lineage>
</organism>
<gene>
    <name evidence="1" type="ORF">A33I_16945</name>
</gene>
<reference evidence="1 2" key="1">
    <citation type="journal article" date="2013" name="Genome Announc.">
        <title>Genome Sequence of the Extreme Obligate Alkaliphile Bacillus marmarensis Strain DSM 21297.</title>
        <authorList>
            <person name="Wernick D.G."/>
            <person name="Choi K.Y."/>
            <person name="Tat C.A."/>
            <person name="Lafontaine Rivera J.G."/>
            <person name="Liao J.C."/>
        </authorList>
    </citation>
    <scope>NUCLEOTIDE SEQUENCE [LARGE SCALE GENOMIC DNA]</scope>
    <source>
        <strain evidence="1 2">DSM 21297</strain>
    </source>
</reference>
<evidence type="ECO:0000313" key="1">
    <source>
        <dbReference type="EMBL" id="ERN52194.1"/>
    </source>
</evidence>